<name>A0ACC3D3C0_9PEZI</name>
<evidence type="ECO:0000313" key="2">
    <source>
        <dbReference type="Proteomes" id="UP001186974"/>
    </source>
</evidence>
<sequence length="528" mass="59813">MSTTRNKSTTHDSPDPLESSTITQPRQDDTPVSNSRANTTQTSASLDPDPAANRGAQSLNDMQNALETLFNTLHSLEVVDAAMAAKFVAAFERLRHLRACMQVQVNSCVTAQDLQANADVEVQMACNRIEELEMRLQDATTATVNLQNRSNALQDELNDVKAKSEQAAWKLVQEVTELKDDLAKLKKDHEETSQKLVNTEKQRNNAERRQGSSQKEAPESKACKERGDKLNAENKRLLQQLQQVKIEKTAVQETSAASQQEAEALQRRLDELTKTNDDLKQDRDGVGATLSRERERVRKLEEDLRHLQIALNRAVSQKVECDPRNESRTRPLREDVVNTQAALATEQKNIAQLKELVDTHNYDRPASGDLLTLEQLKKKITNLFKAVAEHREKYKQAEAERDQLKRALSDRDNNQALRAQQYAVTKETEQKIEDLKREISTLRHLMLPESDTPTEPRLLENVAMQANHRRQVDIHPQQAPPNPKHSASPLLDPRLRQRQKTAHSEPKPRPMESGLSPLFQALGTLRKQ</sequence>
<keyword evidence="2" id="KW-1185">Reference proteome</keyword>
<organism evidence="1 2">
    <name type="scientific">Coniosporium uncinatum</name>
    <dbReference type="NCBI Taxonomy" id="93489"/>
    <lineage>
        <taxon>Eukaryota</taxon>
        <taxon>Fungi</taxon>
        <taxon>Dikarya</taxon>
        <taxon>Ascomycota</taxon>
        <taxon>Pezizomycotina</taxon>
        <taxon>Dothideomycetes</taxon>
        <taxon>Dothideomycetes incertae sedis</taxon>
        <taxon>Coniosporium</taxon>
    </lineage>
</organism>
<protein>
    <submittedName>
        <fullName evidence="1">Uncharacterized protein</fullName>
    </submittedName>
</protein>
<dbReference type="Proteomes" id="UP001186974">
    <property type="component" value="Unassembled WGS sequence"/>
</dbReference>
<proteinExistence type="predicted"/>
<comment type="caution">
    <text evidence="1">The sequence shown here is derived from an EMBL/GenBank/DDBJ whole genome shotgun (WGS) entry which is preliminary data.</text>
</comment>
<gene>
    <name evidence="1" type="ORF">LTS18_007274</name>
</gene>
<dbReference type="EMBL" id="JAWDJW010008150">
    <property type="protein sequence ID" value="KAK3060984.1"/>
    <property type="molecule type" value="Genomic_DNA"/>
</dbReference>
<accession>A0ACC3D3C0</accession>
<evidence type="ECO:0000313" key="1">
    <source>
        <dbReference type="EMBL" id="KAK3060984.1"/>
    </source>
</evidence>
<reference evidence="1" key="1">
    <citation type="submission" date="2024-09" db="EMBL/GenBank/DDBJ databases">
        <title>Black Yeasts Isolated from many extreme environments.</title>
        <authorList>
            <person name="Coleine C."/>
            <person name="Stajich J.E."/>
            <person name="Selbmann L."/>
        </authorList>
    </citation>
    <scope>NUCLEOTIDE SEQUENCE</scope>
    <source>
        <strain evidence="1">CCFEE 5737</strain>
    </source>
</reference>